<evidence type="ECO:0000313" key="2">
    <source>
        <dbReference type="Proteomes" id="UP000789901"/>
    </source>
</evidence>
<reference evidence="1 2" key="1">
    <citation type="submission" date="2021-06" db="EMBL/GenBank/DDBJ databases">
        <authorList>
            <person name="Kallberg Y."/>
            <person name="Tangrot J."/>
            <person name="Rosling A."/>
        </authorList>
    </citation>
    <scope>NUCLEOTIDE SEQUENCE [LARGE SCALE GENOMIC DNA]</scope>
    <source>
        <strain evidence="1 2">120-4 pot B 10/14</strain>
    </source>
</reference>
<proteinExistence type="predicted"/>
<feature type="non-terminal residue" evidence="1">
    <location>
        <position position="94"/>
    </location>
</feature>
<protein>
    <submittedName>
        <fullName evidence="1">45193_t:CDS:1</fullName>
    </submittedName>
</protein>
<accession>A0ABN7VHJ1</accession>
<gene>
    <name evidence="1" type="ORF">GMARGA_LOCUS18701</name>
</gene>
<keyword evidence="2" id="KW-1185">Reference proteome</keyword>
<organism evidence="1 2">
    <name type="scientific">Gigaspora margarita</name>
    <dbReference type="NCBI Taxonomy" id="4874"/>
    <lineage>
        <taxon>Eukaryota</taxon>
        <taxon>Fungi</taxon>
        <taxon>Fungi incertae sedis</taxon>
        <taxon>Mucoromycota</taxon>
        <taxon>Glomeromycotina</taxon>
        <taxon>Glomeromycetes</taxon>
        <taxon>Diversisporales</taxon>
        <taxon>Gigasporaceae</taxon>
        <taxon>Gigaspora</taxon>
    </lineage>
</organism>
<evidence type="ECO:0000313" key="1">
    <source>
        <dbReference type="EMBL" id="CAG8772618.1"/>
    </source>
</evidence>
<dbReference type="EMBL" id="CAJVQB010015119">
    <property type="protein sequence ID" value="CAG8772618.1"/>
    <property type="molecule type" value="Genomic_DNA"/>
</dbReference>
<sequence>MDSYDSVSDLQSGSSSKHVRIESVDESVDVLDSIDSDNLYSSATNISNNINNNIVEESAKKKLCKGLVRDKKGKNIDCSLRSTLRSYNSADSKK</sequence>
<dbReference type="Proteomes" id="UP000789901">
    <property type="component" value="Unassembled WGS sequence"/>
</dbReference>
<name>A0ABN7VHJ1_GIGMA</name>
<comment type="caution">
    <text evidence="1">The sequence shown here is derived from an EMBL/GenBank/DDBJ whole genome shotgun (WGS) entry which is preliminary data.</text>
</comment>